<name>A0A0C9YP81_9AGAR</name>
<gene>
    <name evidence="5" type="ORF">K443DRAFT_671145</name>
</gene>
<dbReference type="STRING" id="1095629.A0A0C9YP81"/>
<dbReference type="OrthoDB" id="10266451at2759"/>
<reference evidence="5 6" key="1">
    <citation type="submission" date="2014-04" db="EMBL/GenBank/DDBJ databases">
        <authorList>
            <consortium name="DOE Joint Genome Institute"/>
            <person name="Kuo A."/>
            <person name="Kohler A."/>
            <person name="Nagy L.G."/>
            <person name="Floudas D."/>
            <person name="Copeland A."/>
            <person name="Barry K.W."/>
            <person name="Cichocki N."/>
            <person name="Veneault-Fourrey C."/>
            <person name="LaButti K."/>
            <person name="Lindquist E.A."/>
            <person name="Lipzen A."/>
            <person name="Lundell T."/>
            <person name="Morin E."/>
            <person name="Murat C."/>
            <person name="Sun H."/>
            <person name="Tunlid A."/>
            <person name="Henrissat B."/>
            <person name="Grigoriev I.V."/>
            <person name="Hibbett D.S."/>
            <person name="Martin F."/>
            <person name="Nordberg H.P."/>
            <person name="Cantor M.N."/>
            <person name="Hua S.X."/>
        </authorList>
    </citation>
    <scope>NUCLEOTIDE SEQUENCE [LARGE SCALE GENOMIC DNA]</scope>
    <source>
        <strain evidence="5 6">LaAM-08-1</strain>
    </source>
</reference>
<dbReference type="Pfam" id="PF03097">
    <property type="entry name" value="BRO1"/>
    <property type="match status" value="1"/>
</dbReference>
<dbReference type="EMBL" id="KN838537">
    <property type="protein sequence ID" value="KIK09828.1"/>
    <property type="molecule type" value="Genomic_DNA"/>
</dbReference>
<dbReference type="GO" id="GO:0071467">
    <property type="term" value="P:cellular response to pH"/>
    <property type="evidence" value="ECO:0007669"/>
    <property type="project" value="InterPro"/>
</dbReference>
<accession>A0A0C9YP81</accession>
<dbReference type="InterPro" id="IPR038499">
    <property type="entry name" value="BRO1_sf"/>
</dbReference>
<dbReference type="PANTHER" id="PTHR40463:SF1">
    <property type="entry name" value="PH-RESPONSE REGULATOR PROTEIN PALC"/>
    <property type="match status" value="1"/>
</dbReference>
<dbReference type="InterPro" id="IPR037505">
    <property type="entry name" value="pH-resp_palC"/>
</dbReference>
<protein>
    <recommendedName>
        <fullName evidence="2">pH-response regulator protein palC</fullName>
    </recommendedName>
</protein>
<feature type="region of interest" description="Disordered" evidence="3">
    <location>
        <begin position="435"/>
        <end position="464"/>
    </location>
</feature>
<evidence type="ECO:0000256" key="2">
    <source>
        <dbReference type="ARBA" id="ARBA00022193"/>
    </source>
</evidence>
<dbReference type="AlphaFoldDB" id="A0A0C9YP81"/>
<dbReference type="GO" id="GO:0005886">
    <property type="term" value="C:plasma membrane"/>
    <property type="evidence" value="ECO:0007669"/>
    <property type="project" value="TreeGrafter"/>
</dbReference>
<comment type="similarity">
    <text evidence="1">Belongs to the palC family.</text>
</comment>
<dbReference type="Proteomes" id="UP000054477">
    <property type="component" value="Unassembled WGS sequence"/>
</dbReference>
<proteinExistence type="inferred from homology"/>
<evidence type="ECO:0000313" key="5">
    <source>
        <dbReference type="EMBL" id="KIK09828.1"/>
    </source>
</evidence>
<organism evidence="5 6">
    <name type="scientific">Laccaria amethystina LaAM-08-1</name>
    <dbReference type="NCBI Taxonomy" id="1095629"/>
    <lineage>
        <taxon>Eukaryota</taxon>
        <taxon>Fungi</taxon>
        <taxon>Dikarya</taxon>
        <taxon>Basidiomycota</taxon>
        <taxon>Agaricomycotina</taxon>
        <taxon>Agaricomycetes</taxon>
        <taxon>Agaricomycetidae</taxon>
        <taxon>Agaricales</taxon>
        <taxon>Agaricineae</taxon>
        <taxon>Hydnangiaceae</taxon>
        <taxon>Laccaria</taxon>
    </lineage>
</organism>
<reference evidence="6" key="2">
    <citation type="submission" date="2015-01" db="EMBL/GenBank/DDBJ databases">
        <title>Evolutionary Origins and Diversification of the Mycorrhizal Mutualists.</title>
        <authorList>
            <consortium name="DOE Joint Genome Institute"/>
            <consortium name="Mycorrhizal Genomics Consortium"/>
            <person name="Kohler A."/>
            <person name="Kuo A."/>
            <person name="Nagy L.G."/>
            <person name="Floudas D."/>
            <person name="Copeland A."/>
            <person name="Barry K.W."/>
            <person name="Cichocki N."/>
            <person name="Veneault-Fourrey C."/>
            <person name="LaButti K."/>
            <person name="Lindquist E.A."/>
            <person name="Lipzen A."/>
            <person name="Lundell T."/>
            <person name="Morin E."/>
            <person name="Murat C."/>
            <person name="Riley R."/>
            <person name="Ohm R."/>
            <person name="Sun H."/>
            <person name="Tunlid A."/>
            <person name="Henrissat B."/>
            <person name="Grigoriev I.V."/>
            <person name="Hibbett D.S."/>
            <person name="Martin F."/>
        </authorList>
    </citation>
    <scope>NUCLEOTIDE SEQUENCE [LARGE SCALE GENOMIC DNA]</scope>
    <source>
        <strain evidence="6">LaAM-08-1</strain>
    </source>
</reference>
<feature type="domain" description="BRO1" evidence="4">
    <location>
        <begin position="1"/>
        <end position="464"/>
    </location>
</feature>
<dbReference type="PANTHER" id="PTHR40463">
    <property type="entry name" value="PH-RESPONSE REGULATOR PROTEIN PALC"/>
    <property type="match status" value="1"/>
</dbReference>
<evidence type="ECO:0000256" key="3">
    <source>
        <dbReference type="SAM" id="MobiDB-lite"/>
    </source>
</evidence>
<dbReference type="HOGENOM" id="CLU_027723_0_0_1"/>
<dbReference type="InterPro" id="IPR004328">
    <property type="entry name" value="BRO1_dom"/>
</dbReference>
<dbReference type="SMART" id="SM01041">
    <property type="entry name" value="BRO1"/>
    <property type="match status" value="1"/>
</dbReference>
<evidence type="ECO:0000313" key="6">
    <source>
        <dbReference type="Proteomes" id="UP000054477"/>
    </source>
</evidence>
<evidence type="ECO:0000259" key="4">
    <source>
        <dbReference type="PROSITE" id="PS51180"/>
    </source>
</evidence>
<keyword evidence="6" id="KW-1185">Reference proteome</keyword>
<dbReference type="CDD" id="cd09245">
    <property type="entry name" value="BRO1_UmRIM23-like"/>
    <property type="match status" value="1"/>
</dbReference>
<sequence>MYVYELPTTSAVSFSELCIDQSTDKGYTYCIPEATQARANLHALLKESKRTEHGAQDFLALVKFIEEYLPHLRGVMNCVAHDEIGFRIEPTFCWRSTLSANLFNKSQKLALSGVHADYAFTLLTYAFALSNLSNSTVISLGTYEHDAAISDTERKTKEEQLNVAVGFLCKASGIFSFISDWVLPEWQVHRAGGPPIRFNRPPELSREVVTALARISLADAQTLAIRKLLSKSAYDSNVTPGPPLPTSHPSPALIAKLHLECASLYSSARSLAKTPGSSKGLEGQEEVSTDLRKYLADEAAFHGALSRKWLGVDAGENGGRAKGGEAVEFLRWAKKDLEDLKDSNKGVSLGKAEKEKKGQKKEKVLNELAKVTVFYKHYKKMNDSLHFQPVPSQNDLQTRIPTGRLAIAARPFTPPAPSFGPGSVDSIRKQAEQMEIVRENSSLRTDEPVPEPSASSYAGAGDYF</sequence>
<evidence type="ECO:0000256" key="1">
    <source>
        <dbReference type="ARBA" id="ARBA00010997"/>
    </source>
</evidence>
<dbReference type="PROSITE" id="PS51180">
    <property type="entry name" value="BRO1"/>
    <property type="match status" value="1"/>
</dbReference>
<dbReference type="Gene3D" id="1.25.40.280">
    <property type="entry name" value="alix/aip1 like domains"/>
    <property type="match status" value="1"/>
</dbReference>